<protein>
    <submittedName>
        <fullName evidence="1">Uncharacterized protein</fullName>
    </submittedName>
</protein>
<dbReference type="PATRIC" id="fig|1680.7.peg.766"/>
<proteinExistence type="predicted"/>
<dbReference type="RefSeq" id="WP_046999228.1">
    <property type="nucleotide sequence ID" value="NZ_LBHQ01000003.1"/>
</dbReference>
<gene>
    <name evidence="1" type="ORF">BBK15_05270</name>
</gene>
<name>A0A0G9MAY5_BIFAD</name>
<organism evidence="1 2">
    <name type="scientific">Bifidobacterium adolescentis</name>
    <dbReference type="NCBI Taxonomy" id="1680"/>
    <lineage>
        <taxon>Bacteria</taxon>
        <taxon>Bacillati</taxon>
        <taxon>Actinomycetota</taxon>
        <taxon>Actinomycetes</taxon>
        <taxon>Bifidobacteriales</taxon>
        <taxon>Bifidobacteriaceae</taxon>
        <taxon>Bifidobacterium</taxon>
    </lineage>
</organism>
<dbReference type="OrthoDB" id="3237235at2"/>
<evidence type="ECO:0000313" key="1">
    <source>
        <dbReference type="EMBL" id="OFA34883.1"/>
    </source>
</evidence>
<dbReference type="InterPro" id="IPR031612">
    <property type="entry name" value="Phage_holin_Dp1"/>
</dbReference>
<dbReference type="Proteomes" id="UP000175684">
    <property type="component" value="Unassembled WGS sequence"/>
</dbReference>
<dbReference type="EMBL" id="MAXD01000003">
    <property type="protein sequence ID" value="OFA34883.1"/>
    <property type="molecule type" value="Genomic_DNA"/>
</dbReference>
<dbReference type="Pfam" id="PF16938">
    <property type="entry name" value="Phage_holin_Dp1"/>
    <property type="match status" value="1"/>
</dbReference>
<comment type="caution">
    <text evidence="1">The sequence shown here is derived from an EMBL/GenBank/DDBJ whole genome shotgun (WGS) entry which is preliminary data.</text>
</comment>
<evidence type="ECO:0000313" key="2">
    <source>
        <dbReference type="Proteomes" id="UP000175684"/>
    </source>
</evidence>
<reference evidence="1 2" key="1">
    <citation type="submission" date="2016-07" db="EMBL/GenBank/DDBJ databases">
        <title>Draft Genome Sequence of Bifidobacterium adolescentis strain Km 4.</title>
        <authorList>
            <person name="Danilenko V.N."/>
        </authorList>
    </citation>
    <scope>NUCLEOTIDE SEQUENCE [LARGE SCALE GENOMIC DNA]</scope>
    <source>
        <strain evidence="1 2">Km 4</strain>
    </source>
</reference>
<sequence>MDESNSPKFDYLLPGRVYDILKWLALIALPAVAWLVGVVGPQWGLLHCGELVTTINAIGVFVGALIGVSQLAGDARTDGNA</sequence>
<accession>A0A0G9MAY5</accession>
<dbReference type="AlphaFoldDB" id="A0A0G9MAY5"/>